<sequence>MTDTGRGTFLLAGRPVTDQATLNQLDLAEDETAIEVPMCTREFYGAAARR</sequence>
<protein>
    <submittedName>
        <fullName evidence="1">Uncharacterized protein</fullName>
    </submittedName>
</protein>
<reference evidence="1 2" key="1">
    <citation type="submission" date="2024-10" db="EMBL/GenBank/DDBJ databases">
        <title>The Natural Products Discovery Center: Release of the First 8490 Sequenced Strains for Exploring Actinobacteria Biosynthetic Diversity.</title>
        <authorList>
            <person name="Kalkreuter E."/>
            <person name="Kautsar S.A."/>
            <person name="Yang D."/>
            <person name="Bader C.D."/>
            <person name="Teijaro C.N."/>
            <person name="Fluegel L."/>
            <person name="Davis C.M."/>
            <person name="Simpson J.R."/>
            <person name="Lauterbach L."/>
            <person name="Steele A.D."/>
            <person name="Gui C."/>
            <person name="Meng S."/>
            <person name="Li G."/>
            <person name="Viehrig K."/>
            <person name="Ye F."/>
            <person name="Su P."/>
            <person name="Kiefer A.F."/>
            <person name="Nichols A."/>
            <person name="Cepeda A.J."/>
            <person name="Yan W."/>
            <person name="Fan B."/>
            <person name="Jiang Y."/>
            <person name="Adhikari A."/>
            <person name="Zheng C.-J."/>
            <person name="Schuster L."/>
            <person name="Cowan T.M."/>
            <person name="Smanski M.J."/>
            <person name="Chevrette M.G."/>
            <person name="De Carvalho L.P.S."/>
            <person name="Shen B."/>
        </authorList>
    </citation>
    <scope>NUCLEOTIDE SEQUENCE [LARGE SCALE GENOMIC DNA]</scope>
    <source>
        <strain evidence="1 2">NPDC004045</strain>
    </source>
</reference>
<keyword evidence="2" id="KW-1185">Reference proteome</keyword>
<dbReference type="RefSeq" id="WP_387703242.1">
    <property type="nucleotide sequence ID" value="NZ_JBIAMX010000032.1"/>
</dbReference>
<gene>
    <name evidence="1" type="ORF">ACFYTF_30070</name>
</gene>
<dbReference type="EMBL" id="JBIAMX010000032">
    <property type="protein sequence ID" value="MFF0547091.1"/>
    <property type="molecule type" value="Genomic_DNA"/>
</dbReference>
<comment type="caution">
    <text evidence="1">The sequence shown here is derived from an EMBL/GenBank/DDBJ whole genome shotgun (WGS) entry which is preliminary data.</text>
</comment>
<accession>A0ABW6PXB6</accession>
<name>A0ABW6PXB6_9NOCA</name>
<evidence type="ECO:0000313" key="2">
    <source>
        <dbReference type="Proteomes" id="UP001601444"/>
    </source>
</evidence>
<dbReference type="Proteomes" id="UP001601444">
    <property type="component" value="Unassembled WGS sequence"/>
</dbReference>
<evidence type="ECO:0000313" key="1">
    <source>
        <dbReference type="EMBL" id="MFF0547091.1"/>
    </source>
</evidence>
<organism evidence="1 2">
    <name type="scientific">Nocardia thailandica</name>
    <dbReference type="NCBI Taxonomy" id="257275"/>
    <lineage>
        <taxon>Bacteria</taxon>
        <taxon>Bacillati</taxon>
        <taxon>Actinomycetota</taxon>
        <taxon>Actinomycetes</taxon>
        <taxon>Mycobacteriales</taxon>
        <taxon>Nocardiaceae</taxon>
        <taxon>Nocardia</taxon>
    </lineage>
</organism>
<proteinExistence type="predicted"/>